<accession>A0A9W4WI02</accession>
<gene>
    <name evidence="1" type="ORF">FWILDA_LOCUS934</name>
</gene>
<dbReference type="EMBL" id="CAMKVN010000075">
    <property type="protein sequence ID" value="CAI2163169.1"/>
    <property type="molecule type" value="Genomic_DNA"/>
</dbReference>
<sequence length="79" mass="9388">MLRLKNRFQLLKELRTMNIKMATDLIEISVIMHNLVERLNDVWETLEDTDLHKIQYSSIDFNSEISQEIKELGKIISKI</sequence>
<dbReference type="OrthoDB" id="2445244at2759"/>
<keyword evidence="2" id="KW-1185">Reference proteome</keyword>
<reference evidence="1" key="1">
    <citation type="submission" date="2022-08" db="EMBL/GenBank/DDBJ databases">
        <authorList>
            <person name="Kallberg Y."/>
            <person name="Tangrot J."/>
            <person name="Rosling A."/>
        </authorList>
    </citation>
    <scope>NUCLEOTIDE SEQUENCE</scope>
    <source>
        <strain evidence="1">Wild A</strain>
    </source>
</reference>
<protein>
    <submittedName>
        <fullName evidence="1">1666_t:CDS:1</fullName>
    </submittedName>
</protein>
<dbReference type="AlphaFoldDB" id="A0A9W4WI02"/>
<dbReference type="Proteomes" id="UP001153678">
    <property type="component" value="Unassembled WGS sequence"/>
</dbReference>
<evidence type="ECO:0000313" key="1">
    <source>
        <dbReference type="EMBL" id="CAI2163169.1"/>
    </source>
</evidence>
<proteinExistence type="predicted"/>
<evidence type="ECO:0000313" key="2">
    <source>
        <dbReference type="Proteomes" id="UP001153678"/>
    </source>
</evidence>
<comment type="caution">
    <text evidence="1">The sequence shown here is derived from an EMBL/GenBank/DDBJ whole genome shotgun (WGS) entry which is preliminary data.</text>
</comment>
<organism evidence="1 2">
    <name type="scientific">Funneliformis geosporum</name>
    <dbReference type="NCBI Taxonomy" id="1117311"/>
    <lineage>
        <taxon>Eukaryota</taxon>
        <taxon>Fungi</taxon>
        <taxon>Fungi incertae sedis</taxon>
        <taxon>Mucoromycota</taxon>
        <taxon>Glomeromycotina</taxon>
        <taxon>Glomeromycetes</taxon>
        <taxon>Glomerales</taxon>
        <taxon>Glomeraceae</taxon>
        <taxon>Funneliformis</taxon>
    </lineage>
</organism>
<name>A0A9W4WI02_9GLOM</name>